<protein>
    <submittedName>
        <fullName evidence="1">Uncharacterized protein</fullName>
    </submittedName>
</protein>
<reference evidence="1 2" key="1">
    <citation type="journal article" date="2013" name="Mar. Genomics">
        <title>Expression of sulfatases in Rhodopirellula baltica and the diversity of sulfatases in the genus Rhodopirellula.</title>
        <authorList>
            <person name="Wegner C.E."/>
            <person name="Richter-Heitmann T."/>
            <person name="Klindworth A."/>
            <person name="Klockow C."/>
            <person name="Richter M."/>
            <person name="Achstetter T."/>
            <person name="Glockner F.O."/>
            <person name="Harder J."/>
        </authorList>
    </citation>
    <scope>NUCLEOTIDE SEQUENCE [LARGE SCALE GENOMIC DNA]</scope>
    <source>
        <strain evidence="1 2">SM1</strain>
    </source>
</reference>
<proteinExistence type="predicted"/>
<name>M5S299_9BACT</name>
<dbReference type="PATRIC" id="fig|1265738.3.peg.1299"/>
<dbReference type="Proteomes" id="UP000011991">
    <property type="component" value="Unassembled WGS sequence"/>
</dbReference>
<gene>
    <name evidence="1" type="ORF">RMSM_01312</name>
</gene>
<comment type="caution">
    <text evidence="1">The sequence shown here is derived from an EMBL/GenBank/DDBJ whole genome shotgun (WGS) entry which is preliminary data.</text>
</comment>
<keyword evidence="2" id="KW-1185">Reference proteome</keyword>
<accession>M5S299</accession>
<dbReference type="EMBL" id="ANOG01000196">
    <property type="protein sequence ID" value="EMI21757.1"/>
    <property type="molecule type" value="Genomic_DNA"/>
</dbReference>
<evidence type="ECO:0000313" key="2">
    <source>
        <dbReference type="Proteomes" id="UP000011991"/>
    </source>
</evidence>
<evidence type="ECO:0000313" key="1">
    <source>
        <dbReference type="EMBL" id="EMI21757.1"/>
    </source>
</evidence>
<dbReference type="AlphaFoldDB" id="M5S299"/>
<sequence length="84" mass="9437">MQRIKAAHLFSLDVGHRGNERFFSQRHKSAIDALAGRLPRRPTVHSARGRNAPREAIEDFLSNRLAVIDLDSTRPTAAELYGTK</sequence>
<organism evidence="1 2">
    <name type="scientific">Rhodopirellula maiorica SM1</name>
    <dbReference type="NCBI Taxonomy" id="1265738"/>
    <lineage>
        <taxon>Bacteria</taxon>
        <taxon>Pseudomonadati</taxon>
        <taxon>Planctomycetota</taxon>
        <taxon>Planctomycetia</taxon>
        <taxon>Pirellulales</taxon>
        <taxon>Pirellulaceae</taxon>
        <taxon>Novipirellula</taxon>
    </lineage>
</organism>